<reference evidence="2 3" key="1">
    <citation type="submission" date="2020-08" db="EMBL/GenBank/DDBJ databases">
        <title>Genomic Encyclopedia of Type Strains, Phase III (KMG-III): the genomes of soil and plant-associated and newly described type strains.</title>
        <authorList>
            <person name="Whitman W."/>
        </authorList>
    </citation>
    <scope>NUCLEOTIDE SEQUENCE [LARGE SCALE GENOMIC DNA]</scope>
    <source>
        <strain evidence="2 3">CECT 8897</strain>
    </source>
</reference>
<evidence type="ECO:0000313" key="2">
    <source>
        <dbReference type="EMBL" id="MBB3118654.1"/>
    </source>
</evidence>
<keyword evidence="1" id="KW-0732">Signal</keyword>
<dbReference type="PROSITE" id="PS51257">
    <property type="entry name" value="PROKAR_LIPOPROTEIN"/>
    <property type="match status" value="1"/>
</dbReference>
<name>A0A7W5FTB8_9BURK</name>
<sequence length="138" mass="15313">MRTHLYKLGALCAIVLATGCQTTPTATSPQDEAPSPKNPEFAGEMAKFNAQFPNEKVAKYEEESIRFNNANKLDEKGGCHEKSKYPVTIILLLDANGKVTQSMTDVENSKAQCFRSNYASAQFPRPPIAPYRKAMQLR</sequence>
<evidence type="ECO:0008006" key="4">
    <source>
        <dbReference type="Google" id="ProtNLM"/>
    </source>
</evidence>
<comment type="caution">
    <text evidence="2">The sequence shown here is derived from an EMBL/GenBank/DDBJ whole genome shotgun (WGS) entry which is preliminary data.</text>
</comment>
<protein>
    <recommendedName>
        <fullName evidence="4">TonB C-terminal domain-containing protein</fullName>
    </recommendedName>
</protein>
<evidence type="ECO:0000256" key="1">
    <source>
        <dbReference type="SAM" id="SignalP"/>
    </source>
</evidence>
<dbReference type="EMBL" id="JACHXD010000004">
    <property type="protein sequence ID" value="MBB3118654.1"/>
    <property type="molecule type" value="Genomic_DNA"/>
</dbReference>
<organism evidence="2 3">
    <name type="scientific">Pseudoduganella violacea</name>
    <dbReference type="NCBI Taxonomy" id="1715466"/>
    <lineage>
        <taxon>Bacteria</taxon>
        <taxon>Pseudomonadati</taxon>
        <taxon>Pseudomonadota</taxon>
        <taxon>Betaproteobacteria</taxon>
        <taxon>Burkholderiales</taxon>
        <taxon>Oxalobacteraceae</taxon>
        <taxon>Telluria group</taxon>
        <taxon>Pseudoduganella</taxon>
    </lineage>
</organism>
<dbReference type="Proteomes" id="UP000541535">
    <property type="component" value="Unassembled WGS sequence"/>
</dbReference>
<dbReference type="RefSeq" id="WP_183440575.1">
    <property type="nucleotide sequence ID" value="NZ_JACHXD010000004.1"/>
</dbReference>
<accession>A0A7W5FTB8</accession>
<evidence type="ECO:0000313" key="3">
    <source>
        <dbReference type="Proteomes" id="UP000541535"/>
    </source>
</evidence>
<dbReference type="AlphaFoldDB" id="A0A7W5FTB8"/>
<proteinExistence type="predicted"/>
<feature type="chain" id="PRO_5031305808" description="TonB C-terminal domain-containing protein" evidence="1">
    <location>
        <begin position="23"/>
        <end position="138"/>
    </location>
</feature>
<keyword evidence="3" id="KW-1185">Reference proteome</keyword>
<gene>
    <name evidence="2" type="ORF">FHS03_001699</name>
</gene>
<feature type="signal peptide" evidence="1">
    <location>
        <begin position="1"/>
        <end position="22"/>
    </location>
</feature>